<comment type="similarity">
    <text evidence="4">Belongs to the PPP phosphatase family.</text>
</comment>
<evidence type="ECO:0000256" key="5">
    <source>
        <dbReference type="SAM" id="MobiDB-lite"/>
    </source>
</evidence>
<evidence type="ECO:0000313" key="8">
    <source>
        <dbReference type="Proteomes" id="UP001150062"/>
    </source>
</evidence>
<dbReference type="PRINTS" id="PR00114">
    <property type="entry name" value="STPHPHTASE"/>
</dbReference>
<evidence type="ECO:0000256" key="3">
    <source>
        <dbReference type="ARBA" id="ARBA00023211"/>
    </source>
</evidence>
<dbReference type="Pfam" id="PF00149">
    <property type="entry name" value="Metallophos"/>
    <property type="match status" value="1"/>
</dbReference>
<accession>A0ABQ8X759</accession>
<feature type="compositionally biased region" description="Basic and acidic residues" evidence="5">
    <location>
        <begin position="16"/>
        <end position="35"/>
    </location>
</feature>
<keyword evidence="8" id="KW-1185">Reference proteome</keyword>
<evidence type="ECO:0000259" key="6">
    <source>
        <dbReference type="PROSITE" id="PS00125"/>
    </source>
</evidence>
<reference evidence="7" key="1">
    <citation type="submission" date="2022-08" db="EMBL/GenBank/DDBJ databases">
        <title>Novel sulfate-reducing endosymbionts in the free-living metamonad Anaeramoeba.</title>
        <authorList>
            <person name="Jerlstrom-Hultqvist J."/>
            <person name="Cepicka I."/>
            <person name="Gallot-Lavallee L."/>
            <person name="Salas-Leiva D."/>
            <person name="Curtis B.A."/>
            <person name="Zahonova K."/>
            <person name="Pipaliya S."/>
            <person name="Dacks J."/>
            <person name="Roger A.J."/>
        </authorList>
    </citation>
    <scope>NUCLEOTIDE SEQUENCE</scope>
    <source>
        <strain evidence="7">Schooner1</strain>
    </source>
</reference>
<keyword evidence="3" id="KW-0464">Manganese</keyword>
<dbReference type="InterPro" id="IPR006186">
    <property type="entry name" value="Ser/Thr-sp_prot-phosphatase"/>
</dbReference>
<dbReference type="InterPro" id="IPR047129">
    <property type="entry name" value="PPA2-like"/>
</dbReference>
<feature type="region of interest" description="Disordered" evidence="5">
    <location>
        <begin position="1"/>
        <end position="93"/>
    </location>
</feature>
<proteinExistence type="inferred from homology"/>
<dbReference type="Proteomes" id="UP001150062">
    <property type="component" value="Unassembled WGS sequence"/>
</dbReference>
<feature type="domain" description="Serine/threonine specific protein phosphatases" evidence="6">
    <location>
        <begin position="207"/>
        <end position="212"/>
    </location>
</feature>
<name>A0ABQ8X759_9EUKA</name>
<evidence type="ECO:0000256" key="2">
    <source>
        <dbReference type="ARBA" id="ARBA00022801"/>
    </source>
</evidence>
<sequence length="397" mass="45915">MSNKSKKKEKKRNKKKEANQESDRKKEKNRKESKTKTKTKTRTQTKTKTKTKQTKNNKPIENNRKKSKSRSNSNNNSKSNNKIKNKNNKPKKVDLHKNIHYALDQQIEEVQNYGILLENEIYQLCEKAKEIFLKEGNVVNIAAPIIIVGDTHGQYPDLLHIFSKHGSVPDKKYLFLGDYVDRGSFSVETITLLIATKVRYPDRITLLRGNHESQQTTRVYGFYNECLERYGNITVWRIFTDLFEYLPIAGIINNSILAIHGGLSPDIAKIDDIRSLDRFKDIPFFGPLCDLMWSDPDERDGFNQSFRGAGYTFGENITKTFLKINKLSLIVRAHQLIQEGFNLNHSEQVVTIFSAPNYCGTINNLGSIMKIENQSEPEIIQFEETREHPKKMLKIVW</sequence>
<evidence type="ECO:0000256" key="4">
    <source>
        <dbReference type="RuleBase" id="RU004273"/>
    </source>
</evidence>
<dbReference type="SUPFAM" id="SSF56300">
    <property type="entry name" value="Metallo-dependent phosphatases"/>
    <property type="match status" value="1"/>
</dbReference>
<dbReference type="InterPro" id="IPR004843">
    <property type="entry name" value="Calcineurin-like_PHP"/>
</dbReference>
<organism evidence="7 8">
    <name type="scientific">Anaeramoeba flamelloides</name>
    <dbReference type="NCBI Taxonomy" id="1746091"/>
    <lineage>
        <taxon>Eukaryota</taxon>
        <taxon>Metamonada</taxon>
        <taxon>Anaeramoebidae</taxon>
        <taxon>Anaeramoeba</taxon>
    </lineage>
</organism>
<comment type="catalytic activity">
    <reaction evidence="4">
        <text>O-phospho-L-threonyl-[protein] + H2O = L-threonyl-[protein] + phosphate</text>
        <dbReference type="Rhea" id="RHEA:47004"/>
        <dbReference type="Rhea" id="RHEA-COMP:11060"/>
        <dbReference type="Rhea" id="RHEA-COMP:11605"/>
        <dbReference type="ChEBI" id="CHEBI:15377"/>
        <dbReference type="ChEBI" id="CHEBI:30013"/>
        <dbReference type="ChEBI" id="CHEBI:43474"/>
        <dbReference type="ChEBI" id="CHEBI:61977"/>
        <dbReference type="EC" id="3.1.3.16"/>
    </reaction>
</comment>
<feature type="compositionally biased region" description="Basic residues" evidence="5">
    <location>
        <begin position="81"/>
        <end position="90"/>
    </location>
</feature>
<comment type="caution">
    <text evidence="7">The sequence shown here is derived from an EMBL/GenBank/DDBJ whole genome shotgun (WGS) entry which is preliminary data.</text>
</comment>
<evidence type="ECO:0000313" key="7">
    <source>
        <dbReference type="EMBL" id="KAJ6228256.1"/>
    </source>
</evidence>
<keyword evidence="2 4" id="KW-0378">Hydrolase</keyword>
<dbReference type="PROSITE" id="PS00125">
    <property type="entry name" value="SER_THR_PHOSPHATASE"/>
    <property type="match status" value="1"/>
</dbReference>
<feature type="compositionally biased region" description="Basic residues" evidence="5">
    <location>
        <begin position="36"/>
        <end position="55"/>
    </location>
</feature>
<dbReference type="PANTHER" id="PTHR45619">
    <property type="entry name" value="SERINE/THREONINE-PROTEIN PHOSPHATASE PP2A-RELATED"/>
    <property type="match status" value="1"/>
</dbReference>
<dbReference type="Gene3D" id="3.60.21.10">
    <property type="match status" value="1"/>
</dbReference>
<keyword evidence="1" id="KW-0479">Metal-binding</keyword>
<evidence type="ECO:0000256" key="1">
    <source>
        <dbReference type="ARBA" id="ARBA00022723"/>
    </source>
</evidence>
<dbReference type="EMBL" id="JAOAOG010000329">
    <property type="protein sequence ID" value="KAJ6228256.1"/>
    <property type="molecule type" value="Genomic_DNA"/>
</dbReference>
<dbReference type="PIRSF" id="PIRSF033096">
    <property type="entry name" value="PPPtase_5"/>
    <property type="match status" value="1"/>
</dbReference>
<gene>
    <name evidence="7" type="ORF">M0813_09084</name>
</gene>
<feature type="compositionally biased region" description="Basic residues" evidence="5">
    <location>
        <begin position="1"/>
        <end position="15"/>
    </location>
</feature>
<dbReference type="SMART" id="SM00156">
    <property type="entry name" value="PP2Ac"/>
    <property type="match status" value="1"/>
</dbReference>
<dbReference type="EC" id="3.1.3.16" evidence="4"/>
<dbReference type="InterPro" id="IPR029052">
    <property type="entry name" value="Metallo-depent_PP-like"/>
</dbReference>
<protein>
    <recommendedName>
        <fullName evidence="4">Serine/threonine-protein phosphatase</fullName>
        <ecNumber evidence="4">3.1.3.16</ecNumber>
    </recommendedName>
</protein>
<feature type="compositionally biased region" description="Low complexity" evidence="5">
    <location>
        <begin position="70"/>
        <end position="80"/>
    </location>
</feature>